<dbReference type="GO" id="GO:0015833">
    <property type="term" value="P:peptide transport"/>
    <property type="evidence" value="ECO:0007669"/>
    <property type="project" value="TreeGrafter"/>
</dbReference>
<proteinExistence type="inferred from homology"/>
<evidence type="ECO:0000256" key="4">
    <source>
        <dbReference type="SAM" id="SignalP"/>
    </source>
</evidence>
<feature type="chain" id="PRO_5038692369" evidence="4">
    <location>
        <begin position="42"/>
        <end position="562"/>
    </location>
</feature>
<reference evidence="6" key="2">
    <citation type="journal article" date="2021" name="PeerJ">
        <title>Extensive microbial diversity within the chicken gut microbiome revealed by metagenomics and culture.</title>
        <authorList>
            <person name="Gilroy R."/>
            <person name="Ravi A."/>
            <person name="Getino M."/>
            <person name="Pursley I."/>
            <person name="Horton D.L."/>
            <person name="Alikhan N.F."/>
            <person name="Baker D."/>
            <person name="Gharbi K."/>
            <person name="Hall N."/>
            <person name="Watson M."/>
            <person name="Adriaenssens E.M."/>
            <person name="Foster-Nyarko E."/>
            <person name="Jarju S."/>
            <person name="Secka A."/>
            <person name="Antonio M."/>
            <person name="Oren A."/>
            <person name="Chaudhuri R.R."/>
            <person name="La Ragione R."/>
            <person name="Hildebrand F."/>
            <person name="Pallen M.J."/>
        </authorList>
    </citation>
    <scope>NUCLEOTIDE SEQUENCE</scope>
    <source>
        <strain evidence="6">CHK183-6373</strain>
    </source>
</reference>
<evidence type="ECO:0000313" key="6">
    <source>
        <dbReference type="EMBL" id="HIV28040.1"/>
    </source>
</evidence>
<accession>A0A9D1P8X6</accession>
<evidence type="ECO:0000256" key="1">
    <source>
        <dbReference type="ARBA" id="ARBA00005695"/>
    </source>
</evidence>
<sequence>MKIIKFCMKRREKNGRGHTRASLACLLVALALLLAGCQASPGEYVLPTAVPGSVATFAPEPTASPDPMRTAEITIGVVADPNAEVNPIYCTTRDIININTLVFESVVELNDEMQPVPLLADRWTVDGTTWTFTLRSGIIFHDGSPLTAYDVVASFNAIRAAGEAYPWYERTEAIESILATSETEFVVTANTGGYVFLYSMTFPILQSSTVNNAMPMGTGPYWYIQYTTDTALRLEANPLWWKQPSRVQSVLALFYSETVDALLALQTGEINTLATRSTTAALSRNLKGRTSMDYSTTTYEFLAVNLSDPILSDVEVRRALMYAIDRSTLAENSYLGMVQQTEVPISPGSWLYETQSAAFNYSPERALAILHEQGWSDSNGDFYLDKMINGVLTTLELEIITYDEPSAPTRSNAAAAIVEQLNTIGIRATYNPSDPDGSEWTMETMQRALRGGRFQLALIGVNLSQTPDLRPLLATRTESNSDTSLNFSGYASPAMDSYLNDVMSATDEITFGTAVANVQMQIIDDLPILGLFFRSGTLISTLDVSSMTGIREGNVLRGIEFL</sequence>
<dbReference type="Proteomes" id="UP000886884">
    <property type="component" value="Unassembled WGS sequence"/>
</dbReference>
<keyword evidence="3 4" id="KW-0732">Signal</keyword>
<dbReference type="InterPro" id="IPR039424">
    <property type="entry name" value="SBP_5"/>
</dbReference>
<dbReference type="Gene3D" id="3.40.190.10">
    <property type="entry name" value="Periplasmic binding protein-like II"/>
    <property type="match status" value="1"/>
</dbReference>
<dbReference type="CDD" id="cd08513">
    <property type="entry name" value="PBP2_thermophilic_Hb8_like"/>
    <property type="match status" value="1"/>
</dbReference>
<protein>
    <submittedName>
        <fullName evidence="6">Peptide ABC transporter substrate-binding protein</fullName>
    </submittedName>
</protein>
<dbReference type="PIRSF" id="PIRSF002741">
    <property type="entry name" value="MppA"/>
    <property type="match status" value="1"/>
</dbReference>
<dbReference type="InterPro" id="IPR000914">
    <property type="entry name" value="SBP_5_dom"/>
</dbReference>
<keyword evidence="2" id="KW-0813">Transport</keyword>
<dbReference type="SUPFAM" id="SSF53850">
    <property type="entry name" value="Periplasmic binding protein-like II"/>
    <property type="match status" value="1"/>
</dbReference>
<dbReference type="GO" id="GO:0043190">
    <property type="term" value="C:ATP-binding cassette (ABC) transporter complex"/>
    <property type="evidence" value="ECO:0007669"/>
    <property type="project" value="InterPro"/>
</dbReference>
<evidence type="ECO:0000256" key="3">
    <source>
        <dbReference type="ARBA" id="ARBA00022729"/>
    </source>
</evidence>
<evidence type="ECO:0000259" key="5">
    <source>
        <dbReference type="Pfam" id="PF00496"/>
    </source>
</evidence>
<dbReference type="AlphaFoldDB" id="A0A9D1P8X6"/>
<dbReference type="GO" id="GO:1904680">
    <property type="term" value="F:peptide transmembrane transporter activity"/>
    <property type="evidence" value="ECO:0007669"/>
    <property type="project" value="TreeGrafter"/>
</dbReference>
<dbReference type="Gene3D" id="3.10.105.10">
    <property type="entry name" value="Dipeptide-binding Protein, Domain 3"/>
    <property type="match status" value="1"/>
</dbReference>
<organism evidence="6 7">
    <name type="scientific">Candidatus Ornithocaccomicrobium faecavium</name>
    <dbReference type="NCBI Taxonomy" id="2840890"/>
    <lineage>
        <taxon>Bacteria</taxon>
        <taxon>Bacillati</taxon>
        <taxon>Bacillota</taxon>
        <taxon>Clostridia</taxon>
        <taxon>Candidatus Ornithocaccomicrobium</taxon>
    </lineage>
</organism>
<name>A0A9D1P8X6_9FIRM</name>
<dbReference type="GO" id="GO:0042597">
    <property type="term" value="C:periplasmic space"/>
    <property type="evidence" value="ECO:0007669"/>
    <property type="project" value="UniProtKB-ARBA"/>
</dbReference>
<evidence type="ECO:0000256" key="2">
    <source>
        <dbReference type="ARBA" id="ARBA00022448"/>
    </source>
</evidence>
<reference evidence="6" key="1">
    <citation type="submission" date="2020-10" db="EMBL/GenBank/DDBJ databases">
        <authorList>
            <person name="Gilroy R."/>
        </authorList>
    </citation>
    <scope>NUCLEOTIDE SEQUENCE</scope>
    <source>
        <strain evidence="6">CHK183-6373</strain>
    </source>
</reference>
<comment type="similarity">
    <text evidence="1">Belongs to the bacterial solute-binding protein 5 family.</text>
</comment>
<dbReference type="InterPro" id="IPR030678">
    <property type="entry name" value="Peptide/Ni-bd"/>
</dbReference>
<comment type="caution">
    <text evidence="6">The sequence shown here is derived from an EMBL/GenBank/DDBJ whole genome shotgun (WGS) entry which is preliminary data.</text>
</comment>
<dbReference type="PANTHER" id="PTHR30290:SF9">
    <property type="entry name" value="OLIGOPEPTIDE-BINDING PROTEIN APPA"/>
    <property type="match status" value="1"/>
</dbReference>
<dbReference type="PANTHER" id="PTHR30290">
    <property type="entry name" value="PERIPLASMIC BINDING COMPONENT OF ABC TRANSPORTER"/>
    <property type="match status" value="1"/>
</dbReference>
<feature type="signal peptide" evidence="4">
    <location>
        <begin position="1"/>
        <end position="41"/>
    </location>
</feature>
<dbReference type="EMBL" id="DVOT01000154">
    <property type="protein sequence ID" value="HIV28040.1"/>
    <property type="molecule type" value="Genomic_DNA"/>
</dbReference>
<evidence type="ECO:0000313" key="7">
    <source>
        <dbReference type="Proteomes" id="UP000886884"/>
    </source>
</evidence>
<feature type="domain" description="Solute-binding protein family 5" evidence="5">
    <location>
        <begin position="114"/>
        <end position="471"/>
    </location>
</feature>
<gene>
    <name evidence="6" type="ORF">IAA64_08725</name>
</gene>
<dbReference type="Pfam" id="PF00496">
    <property type="entry name" value="SBP_bac_5"/>
    <property type="match status" value="1"/>
</dbReference>